<reference evidence="10 11" key="1">
    <citation type="submission" date="2016-10" db="EMBL/GenBank/DDBJ databases">
        <title>Chromobacterium muskegensis sp. nov., an insecticidal bacterium isolated from Sphagnum bogs.</title>
        <authorList>
            <person name="Sparks M.E."/>
            <person name="Blackburn M.B."/>
            <person name="Gundersen-Rindal D.E."/>
            <person name="Mitchell A."/>
            <person name="Farrar R."/>
            <person name="Kuhar D."/>
        </authorList>
    </citation>
    <scope>NUCLEOTIDE SEQUENCE [LARGE SCALE GENOMIC DNA]</scope>
    <source>
        <strain evidence="10 11">21-1</strain>
    </source>
</reference>
<proteinExistence type="predicted"/>
<evidence type="ECO:0000256" key="3">
    <source>
        <dbReference type="ARBA" id="ARBA00022448"/>
    </source>
</evidence>
<evidence type="ECO:0000256" key="4">
    <source>
        <dbReference type="ARBA" id="ARBA00022475"/>
    </source>
</evidence>
<feature type="transmembrane region" description="Helical" evidence="9">
    <location>
        <begin position="12"/>
        <end position="32"/>
    </location>
</feature>
<feature type="transmembrane region" description="Helical" evidence="9">
    <location>
        <begin position="297"/>
        <end position="314"/>
    </location>
</feature>
<feature type="transmembrane region" description="Helical" evidence="9">
    <location>
        <begin position="326"/>
        <end position="346"/>
    </location>
</feature>
<evidence type="ECO:0000256" key="6">
    <source>
        <dbReference type="ARBA" id="ARBA00022692"/>
    </source>
</evidence>
<protein>
    <recommendedName>
        <fullName evidence="2">Lipopolysaccharide export system permease protein LptF</fullName>
    </recommendedName>
</protein>
<evidence type="ECO:0000256" key="7">
    <source>
        <dbReference type="ARBA" id="ARBA00022989"/>
    </source>
</evidence>
<dbReference type="GO" id="GO:0043190">
    <property type="term" value="C:ATP-binding cassette (ABC) transporter complex"/>
    <property type="evidence" value="ECO:0007669"/>
    <property type="project" value="InterPro"/>
</dbReference>
<keyword evidence="8 9" id="KW-0472">Membrane</keyword>
<dbReference type="InterPro" id="IPR005495">
    <property type="entry name" value="LptG/LptF_permease"/>
</dbReference>
<organism evidence="10 11">
    <name type="scientific">Chromobacterium vaccinii</name>
    <dbReference type="NCBI Taxonomy" id="1108595"/>
    <lineage>
        <taxon>Bacteria</taxon>
        <taxon>Pseudomonadati</taxon>
        <taxon>Pseudomonadota</taxon>
        <taxon>Betaproteobacteria</taxon>
        <taxon>Neisseriales</taxon>
        <taxon>Chromobacteriaceae</taxon>
        <taxon>Chromobacterium</taxon>
    </lineage>
</organism>
<dbReference type="KEGG" id="cvc:BKX93_05295"/>
<accession>A0A1D9LDW6</accession>
<evidence type="ECO:0000256" key="5">
    <source>
        <dbReference type="ARBA" id="ARBA00022519"/>
    </source>
</evidence>
<feature type="transmembrane region" description="Helical" evidence="9">
    <location>
        <begin position="52"/>
        <end position="77"/>
    </location>
</feature>
<evidence type="ECO:0000313" key="10">
    <source>
        <dbReference type="EMBL" id="AOZ49467.1"/>
    </source>
</evidence>
<feature type="transmembrane region" description="Helical" evidence="9">
    <location>
        <begin position="98"/>
        <end position="120"/>
    </location>
</feature>
<dbReference type="NCBIfam" id="TIGR04407">
    <property type="entry name" value="LptF_YjgP"/>
    <property type="match status" value="1"/>
</dbReference>
<sequence length="368" mass="40778">MVFQKSLTRELTLTALGVFVVLLAIIVSTQAINLLGRAAEGQIANEAVTALIGFWTLGFFPVLMILTVFVSVLVVLTRTWRDHEMVVWLSSGLSLRDWVWPIMRFTIPLAVLIAGVTLFVGPWADQRSQDYAEIIKRREEISAISPGVFKESASSSKVYFIENYSGLHSAATNIFMQDMTDGKVSSIFAKRGYISIKPDGERVLVLEDGKRYVGEPGQADYQIGDFKRYTASLGDSQASTGPASNRQSIPTSVLLAGSSNPEYRAELAWRLSMPISCVLLALLALPLSYYNPRSGHTYNLLFALLAFFVYQNGLTLTRNWVGQDKVGVWAVALVHALLLLAALLLLKHRDRPQAPFSHSLRLMFSKKS</sequence>
<keyword evidence="6 9" id="KW-0812">Transmembrane</keyword>
<evidence type="ECO:0000256" key="1">
    <source>
        <dbReference type="ARBA" id="ARBA00004429"/>
    </source>
</evidence>
<dbReference type="RefSeq" id="WP_046167492.1">
    <property type="nucleotide sequence ID" value="NZ_CP017707.1"/>
</dbReference>
<evidence type="ECO:0000313" key="11">
    <source>
        <dbReference type="Proteomes" id="UP000178776"/>
    </source>
</evidence>
<evidence type="ECO:0000256" key="2">
    <source>
        <dbReference type="ARBA" id="ARBA00014213"/>
    </source>
</evidence>
<dbReference type="STRING" id="1108595.BKX93_05295"/>
<dbReference type="GO" id="GO:0055085">
    <property type="term" value="P:transmembrane transport"/>
    <property type="evidence" value="ECO:0007669"/>
    <property type="project" value="InterPro"/>
</dbReference>
<keyword evidence="7 9" id="KW-1133">Transmembrane helix</keyword>
<feature type="transmembrane region" description="Helical" evidence="9">
    <location>
        <begin position="267"/>
        <end position="285"/>
    </location>
</feature>
<dbReference type="EMBL" id="CP017707">
    <property type="protein sequence ID" value="AOZ49467.1"/>
    <property type="molecule type" value="Genomic_DNA"/>
</dbReference>
<dbReference type="Pfam" id="PF03739">
    <property type="entry name" value="LptF_LptG"/>
    <property type="match status" value="1"/>
</dbReference>
<dbReference type="InterPro" id="IPR030922">
    <property type="entry name" value="LptF"/>
</dbReference>
<evidence type="ECO:0000256" key="9">
    <source>
        <dbReference type="SAM" id="Phobius"/>
    </source>
</evidence>
<dbReference type="GO" id="GO:0015920">
    <property type="term" value="P:lipopolysaccharide transport"/>
    <property type="evidence" value="ECO:0007669"/>
    <property type="project" value="TreeGrafter"/>
</dbReference>
<evidence type="ECO:0000256" key="8">
    <source>
        <dbReference type="ARBA" id="ARBA00023136"/>
    </source>
</evidence>
<dbReference type="PANTHER" id="PTHR33529:SF7">
    <property type="entry name" value="LIPOPOLYSACCHARIDE EXPORT SYSTEM PERMEASE PROTEIN LPTF"/>
    <property type="match status" value="1"/>
</dbReference>
<name>A0A1D9LDW6_9NEIS</name>
<keyword evidence="3" id="KW-0813">Transport</keyword>
<dbReference type="PANTHER" id="PTHR33529">
    <property type="entry name" value="SLR0882 PROTEIN-RELATED"/>
    <property type="match status" value="1"/>
</dbReference>
<gene>
    <name evidence="10" type="ORF">BKX93_05295</name>
</gene>
<dbReference type="GeneID" id="68840618"/>
<dbReference type="AlphaFoldDB" id="A0A1D9LDW6"/>
<keyword evidence="4" id="KW-1003">Cell membrane</keyword>
<keyword evidence="5" id="KW-0997">Cell inner membrane</keyword>
<dbReference type="Proteomes" id="UP000178776">
    <property type="component" value="Chromosome"/>
</dbReference>
<comment type="subcellular location">
    <subcellularLocation>
        <location evidence="1">Cell inner membrane</location>
        <topology evidence="1">Multi-pass membrane protein</topology>
    </subcellularLocation>
</comment>